<feature type="region of interest" description="Disordered" evidence="7">
    <location>
        <begin position="23"/>
        <end position="92"/>
    </location>
</feature>
<dbReference type="PANTHER" id="PTHR10121:SF0">
    <property type="entry name" value="COATOMER SUBUNIT DELTA"/>
    <property type="match status" value="1"/>
</dbReference>
<proteinExistence type="inferred from homology"/>
<dbReference type="GeneID" id="17349872"/>
<keyword evidence="5" id="KW-0333">Golgi apparatus</keyword>
<keyword evidence="5" id="KW-0931">ER-Golgi transport</keyword>
<dbReference type="KEGG" id="cvr:CHLNCDRAFT_144014"/>
<sequence>MQSKIQETKDLMKKKAQEIEKTKIEAAKGGPSRMSAISSMAGGPSSGMGGGGRGDMDTGPSYRPEPSAAAYAAKEPARATKKGMQLGKSKGAGRDFLESLKAEGEQVEDVASGARR</sequence>
<dbReference type="InterPro" id="IPR027059">
    <property type="entry name" value="Coatomer_dsu"/>
</dbReference>
<feature type="compositionally biased region" description="Low complexity" evidence="7">
    <location>
        <begin position="57"/>
        <end position="74"/>
    </location>
</feature>
<gene>
    <name evidence="8" type="ORF">CHLNCDRAFT_144014</name>
</gene>
<dbReference type="GO" id="GO:0030126">
    <property type="term" value="C:COPI vesicle coat"/>
    <property type="evidence" value="ECO:0007669"/>
    <property type="project" value="UniProtKB-UniRule"/>
</dbReference>
<keyword evidence="5" id="KW-0472">Membrane</keyword>
<keyword evidence="3 5" id="KW-0963">Cytoplasm</keyword>
<evidence type="ECO:0000256" key="2">
    <source>
        <dbReference type="ARBA" id="ARBA00022448"/>
    </source>
</evidence>
<name>E1ZUQ6_CHLVA</name>
<dbReference type="RefSeq" id="XP_005842571.1">
    <property type="nucleotide sequence ID" value="XM_005842514.1"/>
</dbReference>
<comment type="subcellular location">
    <subcellularLocation>
        <location evidence="5 6">Cytoplasm</location>
    </subcellularLocation>
    <subcellularLocation>
        <location evidence="5 6">Cytoplasmic vesicle</location>
        <location evidence="5 6">COPI-coated vesicle membrane</location>
        <topology evidence="5 6">Peripheral membrane protein</topology>
        <orientation evidence="5 6">Cytoplasmic side</orientation>
    </subcellularLocation>
    <subcellularLocation>
        <location evidence="5 6">Golgi apparatus membrane</location>
        <topology evidence="5 6">Peripheral membrane protein</topology>
        <orientation evidence="5 6">Cytoplasmic side</orientation>
    </subcellularLocation>
</comment>
<evidence type="ECO:0000313" key="9">
    <source>
        <dbReference type="Proteomes" id="UP000008141"/>
    </source>
</evidence>
<feature type="compositionally biased region" description="Gly residues" evidence="7">
    <location>
        <begin position="44"/>
        <end position="53"/>
    </location>
</feature>
<dbReference type="GO" id="GO:0006888">
    <property type="term" value="P:endoplasmic reticulum to Golgi vesicle-mediated transport"/>
    <property type="evidence" value="ECO:0007669"/>
    <property type="project" value="TreeGrafter"/>
</dbReference>
<evidence type="ECO:0000256" key="5">
    <source>
        <dbReference type="RuleBase" id="RU364018"/>
    </source>
</evidence>
<evidence type="ECO:0000256" key="4">
    <source>
        <dbReference type="ARBA" id="ARBA00022927"/>
    </source>
</evidence>
<dbReference type="Proteomes" id="UP000008141">
    <property type="component" value="Unassembled WGS sequence"/>
</dbReference>
<comment type="function">
    <text evidence="5">The coatomer is a cytosolic protein complex that binds to dilysine motifs and reversibly associates with Golgi non-clathrin-coated vesicles, which further mediate biosynthetic protein transport from the ER, via the Golgi up to the trans Golgi network. Coatomer complex is required for budding from Golgi membranes, and is essential for the retrograde Golgi-to-ER transport of dilysine-tagged proteins.</text>
</comment>
<keyword evidence="2 5" id="KW-0813">Transport</keyword>
<evidence type="ECO:0000256" key="1">
    <source>
        <dbReference type="ARBA" id="ARBA00010516"/>
    </source>
</evidence>
<dbReference type="STRING" id="554065.E1ZUQ6"/>
<reference evidence="8 9" key="1">
    <citation type="journal article" date="2010" name="Plant Cell">
        <title>The Chlorella variabilis NC64A genome reveals adaptation to photosymbiosis, coevolution with viruses, and cryptic sex.</title>
        <authorList>
            <person name="Blanc G."/>
            <person name="Duncan G."/>
            <person name="Agarkova I."/>
            <person name="Borodovsky M."/>
            <person name="Gurnon J."/>
            <person name="Kuo A."/>
            <person name="Lindquist E."/>
            <person name="Lucas S."/>
            <person name="Pangilinan J."/>
            <person name="Polle J."/>
            <person name="Salamov A."/>
            <person name="Terry A."/>
            <person name="Yamada T."/>
            <person name="Dunigan D.D."/>
            <person name="Grigoriev I.V."/>
            <person name="Claverie J.M."/>
            <person name="Van Etten J.L."/>
        </authorList>
    </citation>
    <scope>NUCLEOTIDE SEQUENCE [LARGE SCALE GENOMIC DNA]</scope>
    <source>
        <strain evidence="8 9">NC64A</strain>
    </source>
</reference>
<comment type="subunit">
    <text evidence="5">Oligomeric complex that consists of at least the alpha, beta, beta', gamma, delta, epsilon and zeta subunits.</text>
</comment>
<comment type="similarity">
    <text evidence="1 5">Belongs to the adaptor complexes medium subunit family. Delta-COP subfamily.</text>
</comment>
<evidence type="ECO:0000256" key="3">
    <source>
        <dbReference type="ARBA" id="ARBA00022490"/>
    </source>
</evidence>
<dbReference type="PANTHER" id="PTHR10121">
    <property type="entry name" value="COATOMER SUBUNIT DELTA"/>
    <property type="match status" value="1"/>
</dbReference>
<dbReference type="GO" id="GO:0006890">
    <property type="term" value="P:retrograde vesicle-mediated transport, Golgi to endoplasmic reticulum"/>
    <property type="evidence" value="ECO:0007669"/>
    <property type="project" value="UniProtKB-UniRule"/>
</dbReference>
<accession>E1ZUQ6</accession>
<dbReference type="AlphaFoldDB" id="E1ZUQ6"/>
<feature type="compositionally biased region" description="Low complexity" evidence="7">
    <location>
        <begin position="34"/>
        <end position="43"/>
    </location>
</feature>
<evidence type="ECO:0000313" key="8">
    <source>
        <dbReference type="EMBL" id="EFN50439.1"/>
    </source>
</evidence>
<keyword evidence="9" id="KW-1185">Reference proteome</keyword>
<keyword evidence="4 5" id="KW-0653">Protein transport</keyword>
<evidence type="ECO:0000256" key="7">
    <source>
        <dbReference type="SAM" id="MobiDB-lite"/>
    </source>
</evidence>
<protein>
    <recommendedName>
        <fullName evidence="5">Coatomer subunit delta</fullName>
    </recommendedName>
</protein>
<dbReference type="InParanoid" id="E1ZUQ6"/>
<dbReference type="GO" id="GO:0015031">
    <property type="term" value="P:protein transport"/>
    <property type="evidence" value="ECO:0007669"/>
    <property type="project" value="UniProtKB-KW"/>
</dbReference>
<evidence type="ECO:0000256" key="6">
    <source>
        <dbReference type="RuleBase" id="RU366052"/>
    </source>
</evidence>
<keyword evidence="5" id="KW-0968">Cytoplasmic vesicle</keyword>
<dbReference type="GO" id="GO:0051645">
    <property type="term" value="P:Golgi localization"/>
    <property type="evidence" value="ECO:0007669"/>
    <property type="project" value="TreeGrafter"/>
</dbReference>
<organism evidence="9">
    <name type="scientific">Chlorella variabilis</name>
    <name type="common">Green alga</name>
    <dbReference type="NCBI Taxonomy" id="554065"/>
    <lineage>
        <taxon>Eukaryota</taxon>
        <taxon>Viridiplantae</taxon>
        <taxon>Chlorophyta</taxon>
        <taxon>core chlorophytes</taxon>
        <taxon>Trebouxiophyceae</taxon>
        <taxon>Chlorellales</taxon>
        <taxon>Chlorellaceae</taxon>
        <taxon>Chlorella clade</taxon>
        <taxon>Chlorella</taxon>
    </lineage>
</organism>
<dbReference type="GO" id="GO:0000139">
    <property type="term" value="C:Golgi membrane"/>
    <property type="evidence" value="ECO:0007669"/>
    <property type="project" value="UniProtKB-SubCell"/>
</dbReference>
<dbReference type="EMBL" id="GL434188">
    <property type="protein sequence ID" value="EFN50439.1"/>
    <property type="molecule type" value="Genomic_DNA"/>
</dbReference>